<sequence length="72" mass="8026">MTRAYIARVEARTGLLLGGGRVHESYPFEDYRDAVAWTDTIIEGNAVAGRDAMYGGIRMVQAEKPILRKELV</sequence>
<dbReference type="AlphaFoldDB" id="A0A0F9HQA1"/>
<organism evidence="1">
    <name type="scientific">marine sediment metagenome</name>
    <dbReference type="NCBI Taxonomy" id="412755"/>
    <lineage>
        <taxon>unclassified sequences</taxon>
        <taxon>metagenomes</taxon>
        <taxon>ecological metagenomes</taxon>
    </lineage>
</organism>
<comment type="caution">
    <text evidence="1">The sequence shown here is derived from an EMBL/GenBank/DDBJ whole genome shotgun (WGS) entry which is preliminary data.</text>
</comment>
<reference evidence="1" key="1">
    <citation type="journal article" date="2015" name="Nature">
        <title>Complex archaea that bridge the gap between prokaryotes and eukaryotes.</title>
        <authorList>
            <person name="Spang A."/>
            <person name="Saw J.H."/>
            <person name="Jorgensen S.L."/>
            <person name="Zaremba-Niedzwiedzka K."/>
            <person name="Martijn J."/>
            <person name="Lind A.E."/>
            <person name="van Eijk R."/>
            <person name="Schleper C."/>
            <person name="Guy L."/>
            <person name="Ettema T.J."/>
        </authorList>
    </citation>
    <scope>NUCLEOTIDE SEQUENCE</scope>
</reference>
<proteinExistence type="predicted"/>
<dbReference type="EMBL" id="LAZR01021857">
    <property type="protein sequence ID" value="KKL83875.1"/>
    <property type="molecule type" value="Genomic_DNA"/>
</dbReference>
<protein>
    <submittedName>
        <fullName evidence="1">Uncharacterized protein</fullName>
    </submittedName>
</protein>
<evidence type="ECO:0000313" key="1">
    <source>
        <dbReference type="EMBL" id="KKL83875.1"/>
    </source>
</evidence>
<gene>
    <name evidence="1" type="ORF">LCGC14_1970360</name>
</gene>
<accession>A0A0F9HQA1</accession>
<name>A0A0F9HQA1_9ZZZZ</name>